<comment type="subcellular location">
    <subcellularLocation>
        <location evidence="10">Mitochondrion inner membrane</location>
        <topology evidence="10">Multi-pass membrane protein</topology>
    </subcellularLocation>
</comment>
<dbReference type="Pfam" id="PF05546">
    <property type="entry name" value="She9_MDM33"/>
    <property type="match status" value="1"/>
</dbReference>
<dbReference type="VEuPathDB" id="FungiDB:L203_04248"/>
<evidence type="ECO:0000256" key="11">
    <source>
        <dbReference type="SAM" id="Coils"/>
    </source>
</evidence>
<dbReference type="GeneID" id="91085604"/>
<evidence type="ECO:0000313" key="13">
    <source>
        <dbReference type="EMBL" id="WVN86230.1"/>
    </source>
</evidence>
<keyword evidence="3 10" id="KW-0999">Mitochondrion inner membrane</keyword>
<comment type="subunit">
    <text evidence="10">Homooligomer.</text>
</comment>
<feature type="transmembrane region" description="Helical" evidence="10">
    <location>
        <begin position="447"/>
        <end position="469"/>
    </location>
</feature>
<sequence>MACRHAMSPAIMAIGRYFCPRTSALFPRPSLPSSCQRYRPNTITYRLVSTKSQSLEERLHQDALEKTKNIEKESLTNLLPTPDDVLPLLPPDTHLKQEHFPSSLSQPERDTPTRSIPGSPLNSEPQLQPTSSTYTVPSSLTIPPKVQERLTEWSTAVLIHSKQIVQEAQSKFLGLGLKLNEMTGYLEVERLKHLVFEKEDELQKLRGNVRAAKVAYDEAITARSDAQRDLNTLLERKHSWTDSDVSRFTTLVRSDHSASHAVATTSISLKEAELAVDKAFSQLMQVILQRYHEEQVWSDKIRSVSTWANVAGLALNLIVFIGAILVVEPWKRRRLVEKLEERVSGMMERVDQRLGGVEGHLKNVVAGVAAKTGTAEVIEVVDLDLDKSNMEFAKSRPELVSPSLASVLPDAELRPPLPSTHLYFDRAIDGLPSYFRPITEPSQNRDLALVGIAGAVIAWTLTGLVRLLFS</sequence>
<dbReference type="KEGG" id="cdep:91085604"/>
<protein>
    <recommendedName>
        <fullName evidence="10">Sensitive to high expression protein 9, mitochondrial</fullName>
    </recommendedName>
</protein>
<dbReference type="RefSeq" id="XP_066066930.1">
    <property type="nucleotide sequence ID" value="XM_066210833.1"/>
</dbReference>
<dbReference type="PANTHER" id="PTHR31961:SF3">
    <property type="entry name" value="SENSITIVE TO HIGH EXPRESSION PROTEIN 9, MITOCHONDRIAL"/>
    <property type="match status" value="1"/>
</dbReference>
<evidence type="ECO:0000256" key="5">
    <source>
        <dbReference type="ARBA" id="ARBA00022989"/>
    </source>
</evidence>
<reference evidence="13" key="1">
    <citation type="submission" date="2016-06" db="EMBL/GenBank/DDBJ databases">
        <authorList>
            <person name="Cuomo C."/>
            <person name="Litvintseva A."/>
            <person name="Heitman J."/>
            <person name="Chen Y."/>
            <person name="Sun S."/>
            <person name="Springer D."/>
            <person name="Dromer F."/>
            <person name="Young S."/>
            <person name="Zeng Q."/>
            <person name="Chapman S."/>
            <person name="Gujja S."/>
            <person name="Saif S."/>
            <person name="Birren B."/>
        </authorList>
    </citation>
    <scope>NUCLEOTIDE SEQUENCE</scope>
    <source>
        <strain evidence="13">CBS 7841</strain>
    </source>
</reference>
<evidence type="ECO:0000256" key="8">
    <source>
        <dbReference type="ARBA" id="ARBA00023136"/>
    </source>
</evidence>
<evidence type="ECO:0000256" key="7">
    <source>
        <dbReference type="ARBA" id="ARBA00023128"/>
    </source>
</evidence>
<dbReference type="GO" id="GO:0005743">
    <property type="term" value="C:mitochondrial inner membrane"/>
    <property type="evidence" value="ECO:0007669"/>
    <property type="project" value="UniProtKB-SubCell"/>
</dbReference>
<feature type="transmembrane region" description="Helical" evidence="10">
    <location>
        <begin position="307"/>
        <end position="327"/>
    </location>
</feature>
<keyword evidence="8 10" id="KW-0472">Membrane</keyword>
<evidence type="ECO:0000256" key="6">
    <source>
        <dbReference type="ARBA" id="ARBA00023054"/>
    </source>
</evidence>
<evidence type="ECO:0000256" key="3">
    <source>
        <dbReference type="ARBA" id="ARBA00022792"/>
    </source>
</evidence>
<keyword evidence="6 11" id="KW-0175">Coiled coil</keyword>
<dbReference type="InterPro" id="IPR008839">
    <property type="entry name" value="MDM33_fungi"/>
</dbReference>
<dbReference type="EMBL" id="CP143785">
    <property type="protein sequence ID" value="WVN86230.1"/>
    <property type="molecule type" value="Genomic_DNA"/>
</dbReference>
<evidence type="ECO:0000256" key="2">
    <source>
        <dbReference type="ARBA" id="ARBA00022692"/>
    </source>
</evidence>
<name>A0A1E3IBZ9_9TREE</name>
<evidence type="ECO:0000256" key="10">
    <source>
        <dbReference type="RuleBase" id="RU364128"/>
    </source>
</evidence>
<evidence type="ECO:0000313" key="14">
    <source>
        <dbReference type="Proteomes" id="UP000094043"/>
    </source>
</evidence>
<evidence type="ECO:0000256" key="1">
    <source>
        <dbReference type="ARBA" id="ARBA00007472"/>
    </source>
</evidence>
<dbReference type="OrthoDB" id="5595506at2759"/>
<gene>
    <name evidence="13" type="ORF">L203_101391</name>
</gene>
<dbReference type="AlphaFoldDB" id="A0A1E3IBZ9"/>
<keyword evidence="4 10" id="KW-0809">Transit peptide</keyword>
<keyword evidence="2 10" id="KW-0812">Transmembrane</keyword>
<keyword evidence="7 10" id="KW-0496">Mitochondrion</keyword>
<reference evidence="13" key="2">
    <citation type="journal article" date="2022" name="Elife">
        <title>Obligate sexual reproduction of a homothallic fungus closely related to the Cryptococcus pathogenic species complex.</title>
        <authorList>
            <person name="Passer A.R."/>
            <person name="Clancey S.A."/>
            <person name="Shea T."/>
            <person name="David-Palma M."/>
            <person name="Averette A.F."/>
            <person name="Boekhout T."/>
            <person name="Porcel B.M."/>
            <person name="Nowrousian M."/>
            <person name="Cuomo C.A."/>
            <person name="Sun S."/>
            <person name="Heitman J."/>
            <person name="Coelho M.A."/>
        </authorList>
    </citation>
    <scope>NUCLEOTIDE SEQUENCE</scope>
    <source>
        <strain evidence="13">CBS 7841</strain>
    </source>
</reference>
<dbReference type="GO" id="GO:0007007">
    <property type="term" value="P:inner mitochondrial membrane organization"/>
    <property type="evidence" value="ECO:0007669"/>
    <property type="project" value="TreeGrafter"/>
</dbReference>
<feature type="region of interest" description="Disordered" evidence="12">
    <location>
        <begin position="73"/>
        <end position="139"/>
    </location>
</feature>
<feature type="compositionally biased region" description="Polar residues" evidence="12">
    <location>
        <begin position="113"/>
        <end position="139"/>
    </location>
</feature>
<feature type="compositionally biased region" description="Low complexity" evidence="12">
    <location>
        <begin position="75"/>
        <end position="87"/>
    </location>
</feature>
<keyword evidence="14" id="KW-1185">Reference proteome</keyword>
<keyword evidence="5 10" id="KW-1133">Transmembrane helix</keyword>
<dbReference type="PANTHER" id="PTHR31961">
    <property type="entry name" value="SENSITIVE TO HIGH EXPRESSION PROTEIN 9, MITOCHONDRIAL"/>
    <property type="match status" value="1"/>
</dbReference>
<reference evidence="13" key="3">
    <citation type="submission" date="2024-01" db="EMBL/GenBank/DDBJ databases">
        <authorList>
            <person name="Coelho M.A."/>
            <person name="David-Palma M."/>
            <person name="Shea T."/>
            <person name="Sun S."/>
            <person name="Cuomo C.A."/>
            <person name="Heitman J."/>
        </authorList>
    </citation>
    <scope>NUCLEOTIDE SEQUENCE</scope>
    <source>
        <strain evidence="13">CBS 7841</strain>
    </source>
</reference>
<evidence type="ECO:0000256" key="9">
    <source>
        <dbReference type="ARBA" id="ARBA00024807"/>
    </source>
</evidence>
<organism evidence="13 14">
    <name type="scientific">Cryptococcus depauperatus CBS 7841</name>
    <dbReference type="NCBI Taxonomy" id="1295531"/>
    <lineage>
        <taxon>Eukaryota</taxon>
        <taxon>Fungi</taxon>
        <taxon>Dikarya</taxon>
        <taxon>Basidiomycota</taxon>
        <taxon>Agaricomycotina</taxon>
        <taxon>Tremellomycetes</taxon>
        <taxon>Tremellales</taxon>
        <taxon>Cryptococcaceae</taxon>
        <taxon>Cryptococcus</taxon>
    </lineage>
</organism>
<comment type="function">
    <text evidence="9">Required for the maintenance of the structure of the mitochondrial inner membrane. Involved in mitochondrial morphology. Causes growth arrest when highly overexpressed.</text>
</comment>
<evidence type="ECO:0000256" key="4">
    <source>
        <dbReference type="ARBA" id="ARBA00022946"/>
    </source>
</evidence>
<proteinExistence type="inferred from homology"/>
<feature type="coiled-coil region" evidence="11">
    <location>
        <begin position="188"/>
        <end position="236"/>
    </location>
</feature>
<accession>A0A1E3IBZ9</accession>
<evidence type="ECO:0000256" key="12">
    <source>
        <dbReference type="SAM" id="MobiDB-lite"/>
    </source>
</evidence>
<dbReference type="Proteomes" id="UP000094043">
    <property type="component" value="Chromosome 2"/>
</dbReference>
<comment type="similarity">
    <text evidence="1 10">Belongs to the SHE9 family.</text>
</comment>